<dbReference type="AlphaFoldDB" id="A0A6C0CLL5"/>
<dbReference type="Pfam" id="PF00085">
    <property type="entry name" value="Thioredoxin"/>
    <property type="match status" value="1"/>
</dbReference>
<dbReference type="EMBL" id="MN739427">
    <property type="protein sequence ID" value="QHT04365.1"/>
    <property type="molecule type" value="Genomic_DNA"/>
</dbReference>
<dbReference type="Gene3D" id="3.40.30.10">
    <property type="entry name" value="Glutaredoxin"/>
    <property type="match status" value="1"/>
</dbReference>
<dbReference type="InterPro" id="IPR036249">
    <property type="entry name" value="Thioredoxin-like_sf"/>
</dbReference>
<sequence>MALEFEGDRNAFLQLLKENPGVLIFKFTADWCKPCQQIKQYVDSHFERISSQRIKCIEVNIDEAFDLFAFMKTKKMMKGIPTMLAYKKGNTNFAPDDSISGADIGQVNDFIGRCENM</sequence>
<proteinExistence type="predicted"/>
<reference evidence="2" key="1">
    <citation type="journal article" date="2020" name="Nature">
        <title>Giant virus diversity and host interactions through global metagenomics.</title>
        <authorList>
            <person name="Schulz F."/>
            <person name="Roux S."/>
            <person name="Paez-Espino D."/>
            <person name="Jungbluth S."/>
            <person name="Walsh D.A."/>
            <person name="Denef V.J."/>
            <person name="McMahon K.D."/>
            <person name="Konstantinidis K.T."/>
            <person name="Eloe-Fadrosh E.A."/>
            <person name="Kyrpides N.C."/>
            <person name="Woyke T."/>
        </authorList>
    </citation>
    <scope>NUCLEOTIDE SEQUENCE</scope>
    <source>
        <strain evidence="2">GVMAG-M-3300021185-45</strain>
    </source>
</reference>
<dbReference type="InterPro" id="IPR013766">
    <property type="entry name" value="Thioredoxin_domain"/>
</dbReference>
<dbReference type="SUPFAM" id="SSF52833">
    <property type="entry name" value="Thioredoxin-like"/>
    <property type="match status" value="1"/>
</dbReference>
<protein>
    <recommendedName>
        <fullName evidence="1">Thioredoxin domain-containing protein</fullName>
    </recommendedName>
</protein>
<evidence type="ECO:0000313" key="2">
    <source>
        <dbReference type="EMBL" id="QHT04365.1"/>
    </source>
</evidence>
<organism evidence="2">
    <name type="scientific">viral metagenome</name>
    <dbReference type="NCBI Taxonomy" id="1070528"/>
    <lineage>
        <taxon>unclassified sequences</taxon>
        <taxon>metagenomes</taxon>
        <taxon>organismal metagenomes</taxon>
    </lineage>
</organism>
<accession>A0A6C0CLL5</accession>
<dbReference type="CDD" id="cd02947">
    <property type="entry name" value="TRX_family"/>
    <property type="match status" value="1"/>
</dbReference>
<feature type="domain" description="Thioredoxin" evidence="1">
    <location>
        <begin position="10"/>
        <end position="92"/>
    </location>
</feature>
<evidence type="ECO:0000259" key="1">
    <source>
        <dbReference type="Pfam" id="PF00085"/>
    </source>
</evidence>
<name>A0A6C0CLL5_9ZZZZ</name>